<dbReference type="Gene3D" id="3.40.50.10540">
    <property type="entry name" value="Crotonobetainyl-coa:carnitine coa-transferase, domain 1"/>
    <property type="match status" value="1"/>
</dbReference>
<dbReference type="Gene3D" id="3.30.1540.10">
    <property type="entry name" value="formyl-coa transferase, domain 3"/>
    <property type="match status" value="1"/>
</dbReference>
<organism evidence="2 3">
    <name type="scientific">Aeromicrobium alkaliterrae</name>
    <dbReference type="NCBI Taxonomy" id="302168"/>
    <lineage>
        <taxon>Bacteria</taxon>
        <taxon>Bacillati</taxon>
        <taxon>Actinomycetota</taxon>
        <taxon>Actinomycetes</taxon>
        <taxon>Propionibacteriales</taxon>
        <taxon>Nocardioidaceae</taxon>
        <taxon>Aeromicrobium</taxon>
    </lineage>
</organism>
<evidence type="ECO:0000313" key="2">
    <source>
        <dbReference type="EMBL" id="GAA1725519.1"/>
    </source>
</evidence>
<keyword evidence="1 2" id="KW-0808">Transferase</keyword>
<dbReference type="EMBL" id="BAAAME010000002">
    <property type="protein sequence ID" value="GAA1725519.1"/>
    <property type="molecule type" value="Genomic_DNA"/>
</dbReference>
<dbReference type="InterPro" id="IPR023606">
    <property type="entry name" value="CoA-Trfase_III_dom_1_sf"/>
</dbReference>
<dbReference type="InterPro" id="IPR003673">
    <property type="entry name" value="CoA-Trfase_fam_III"/>
</dbReference>
<evidence type="ECO:0000313" key="3">
    <source>
        <dbReference type="Proteomes" id="UP001501057"/>
    </source>
</evidence>
<dbReference type="SUPFAM" id="SSF89796">
    <property type="entry name" value="CoA-transferase family III (CaiB/BaiF)"/>
    <property type="match status" value="1"/>
</dbReference>
<evidence type="ECO:0000256" key="1">
    <source>
        <dbReference type="ARBA" id="ARBA00022679"/>
    </source>
</evidence>
<comment type="caution">
    <text evidence="2">The sequence shown here is derived from an EMBL/GenBank/DDBJ whole genome shotgun (WGS) entry which is preliminary data.</text>
</comment>
<dbReference type="Pfam" id="PF02515">
    <property type="entry name" value="CoA_transf_3"/>
    <property type="match status" value="1"/>
</dbReference>
<dbReference type="InterPro" id="IPR044855">
    <property type="entry name" value="CoA-Trfase_III_dom3_sf"/>
</dbReference>
<dbReference type="PANTHER" id="PTHR48207:SF3">
    <property type="entry name" value="SUCCINATE--HYDROXYMETHYLGLUTARATE COA-TRANSFERASE"/>
    <property type="match status" value="1"/>
</dbReference>
<dbReference type="InterPro" id="IPR050483">
    <property type="entry name" value="CoA-transferase_III_domain"/>
</dbReference>
<proteinExistence type="predicted"/>
<name>A0ABP4VFV1_9ACTN</name>
<dbReference type="Proteomes" id="UP001501057">
    <property type="component" value="Unassembled WGS sequence"/>
</dbReference>
<gene>
    <name evidence="2" type="ORF">GCM10009710_02860</name>
</gene>
<dbReference type="GO" id="GO:0016740">
    <property type="term" value="F:transferase activity"/>
    <property type="evidence" value="ECO:0007669"/>
    <property type="project" value="UniProtKB-KW"/>
</dbReference>
<dbReference type="RefSeq" id="WP_344196967.1">
    <property type="nucleotide sequence ID" value="NZ_BAAAME010000002.1"/>
</dbReference>
<dbReference type="PANTHER" id="PTHR48207">
    <property type="entry name" value="SUCCINATE--HYDROXYMETHYLGLUTARATE COA-TRANSFERASE"/>
    <property type="match status" value="1"/>
</dbReference>
<accession>A0ABP4VFV1</accession>
<sequence length="403" mass="43148">MGGPLSDLLVVDLSRALAGPHATMMLGDLGARIVKVEAPGHGDDTRGWGPPFRWPESDGDGHVGSADDGVPEDRESTYFLSANRNKESIALNLKDDADREVLLDLVDRADVLVENFRTGVLDRLGLGFDTLMERNPRLVVLSITGFGHDGPEGGRSGYDQIAQGEAGLMSITGSGADDPQKVGTPISDILGGMYGAYGLLAALHERERTGKGQVVRTSLLSATVGVLGFQGTRWTIAETVGRAAGNHHASISPYGLFRCADGAVQIAVGSEGLWRDFCEGFDLDPAMEGFATNPERVARREEVVEIVERVFAEWEAEKLLTRLAEVGIPAGKVRTIDEVFAWDQTHSQGLLIDVDHATLGGIQLPGPPLRFFDGDEETTNRDHAAPPVLDQHGASIRAELGRG</sequence>
<reference evidence="3" key="1">
    <citation type="journal article" date="2019" name="Int. J. Syst. Evol. Microbiol.">
        <title>The Global Catalogue of Microorganisms (GCM) 10K type strain sequencing project: providing services to taxonomists for standard genome sequencing and annotation.</title>
        <authorList>
            <consortium name="The Broad Institute Genomics Platform"/>
            <consortium name="The Broad Institute Genome Sequencing Center for Infectious Disease"/>
            <person name="Wu L."/>
            <person name="Ma J."/>
        </authorList>
    </citation>
    <scope>NUCLEOTIDE SEQUENCE [LARGE SCALE GENOMIC DNA]</scope>
    <source>
        <strain evidence="3">JCM 13518</strain>
    </source>
</reference>
<keyword evidence="3" id="KW-1185">Reference proteome</keyword>
<protein>
    <submittedName>
        <fullName evidence="2">CoA transferase</fullName>
    </submittedName>
</protein>